<dbReference type="OrthoDB" id="194443at2759"/>
<dbReference type="HOGENOM" id="CLU_029658_3_1_1"/>
<feature type="region of interest" description="Disordered" evidence="8">
    <location>
        <begin position="38"/>
        <end position="57"/>
    </location>
</feature>
<dbReference type="SUPFAM" id="SSF53335">
    <property type="entry name" value="S-adenosyl-L-methionine-dependent methyltransferases"/>
    <property type="match status" value="1"/>
</dbReference>
<dbReference type="PANTHER" id="PTHR14741:SF32">
    <property type="entry name" value="TRIMETHYLGUANOSINE SYNTHASE"/>
    <property type="match status" value="1"/>
</dbReference>
<gene>
    <name evidence="9" type="ORF">CYME_CMS387C</name>
</gene>
<dbReference type="Gramene" id="CMS387CT">
    <property type="protein sequence ID" value="CMS387CT"/>
    <property type="gene ID" value="CMS387C"/>
</dbReference>
<evidence type="ECO:0000313" key="9">
    <source>
        <dbReference type="EMBL" id="BAM82957.1"/>
    </source>
</evidence>
<dbReference type="GO" id="GO:0005634">
    <property type="term" value="C:nucleus"/>
    <property type="evidence" value="ECO:0007669"/>
    <property type="project" value="TreeGrafter"/>
</dbReference>
<comment type="similarity">
    <text evidence="2">Belongs to the methyltransferase superfamily. Trimethylguanosine synthase family.</text>
</comment>
<evidence type="ECO:0000313" key="10">
    <source>
        <dbReference type="Proteomes" id="UP000007014"/>
    </source>
</evidence>
<keyword evidence="10" id="KW-1185">Reference proteome</keyword>
<reference evidence="9 10" key="1">
    <citation type="journal article" date="2004" name="Nature">
        <title>Genome sequence of the ultrasmall unicellular red alga Cyanidioschyzon merolae 10D.</title>
        <authorList>
            <person name="Matsuzaki M."/>
            <person name="Misumi O."/>
            <person name="Shin-i T."/>
            <person name="Maruyama S."/>
            <person name="Takahara M."/>
            <person name="Miyagishima S."/>
            <person name="Mori T."/>
            <person name="Nishida K."/>
            <person name="Yagisawa F."/>
            <person name="Nishida K."/>
            <person name="Yoshida Y."/>
            <person name="Nishimura Y."/>
            <person name="Nakao S."/>
            <person name="Kobayashi T."/>
            <person name="Momoyama Y."/>
            <person name="Higashiyama T."/>
            <person name="Minoda A."/>
            <person name="Sano M."/>
            <person name="Nomoto H."/>
            <person name="Oishi K."/>
            <person name="Hayashi H."/>
            <person name="Ohta F."/>
            <person name="Nishizaka S."/>
            <person name="Haga S."/>
            <person name="Miura S."/>
            <person name="Morishita T."/>
            <person name="Kabeya Y."/>
            <person name="Terasawa K."/>
            <person name="Suzuki Y."/>
            <person name="Ishii Y."/>
            <person name="Asakawa S."/>
            <person name="Takano H."/>
            <person name="Ohta N."/>
            <person name="Kuroiwa H."/>
            <person name="Tanaka K."/>
            <person name="Shimizu N."/>
            <person name="Sugano S."/>
            <person name="Sato N."/>
            <person name="Nozaki H."/>
            <person name="Ogasawara N."/>
            <person name="Kohara Y."/>
            <person name="Kuroiwa T."/>
        </authorList>
    </citation>
    <scope>NUCLEOTIDE SEQUENCE [LARGE SCALE GENOMIC DNA]</scope>
    <source>
        <strain evidence="9 10">10D</strain>
    </source>
</reference>
<dbReference type="GeneID" id="16997384"/>
<dbReference type="Proteomes" id="UP000007014">
    <property type="component" value="Chromosome 19"/>
</dbReference>
<protein>
    <recommendedName>
        <fullName evidence="1">Trimethylguanosine synthase</fullName>
    </recommendedName>
    <alternativeName>
        <fullName evidence="7">Cap-specific guanine-N(2) methyltransferase</fullName>
    </alternativeName>
</protein>
<evidence type="ECO:0000256" key="3">
    <source>
        <dbReference type="ARBA" id="ARBA00047418"/>
    </source>
</evidence>
<evidence type="ECO:0000256" key="4">
    <source>
        <dbReference type="ARBA" id="ARBA00048740"/>
    </source>
</evidence>
<evidence type="ECO:0000256" key="5">
    <source>
        <dbReference type="ARBA" id="ARBA00048763"/>
    </source>
</evidence>
<accession>M1VHR7</accession>
<dbReference type="KEGG" id="cme:CYME_CMS387C"/>
<evidence type="ECO:0000256" key="2">
    <source>
        <dbReference type="ARBA" id="ARBA00025783"/>
    </source>
</evidence>
<dbReference type="GO" id="GO:0071164">
    <property type="term" value="F:RNA cap trimethylguanosine synthase activity"/>
    <property type="evidence" value="ECO:0007669"/>
    <property type="project" value="TreeGrafter"/>
</dbReference>
<dbReference type="InterPro" id="IPR019012">
    <property type="entry name" value="RNA_cap_Gua-N2-MeTrfase"/>
</dbReference>
<comment type="catalytic activity">
    <reaction evidence="3">
        <text>a 5'-end (N(2),N(7)-dimethyl 5'-triphosphoguanosine)-ribonucleoside in snoRNA + S-adenosyl-L-methionine = a 5'-end (N(2),N(2),N(7)-trimethyl 5'-triphosphoguanosine)-ribonucleoside in snoRNA + S-adenosyl-L-homocysteine + H(+)</text>
        <dbReference type="Rhea" id="RHEA:78507"/>
        <dbReference type="Rhea" id="RHEA-COMP:19088"/>
        <dbReference type="Rhea" id="RHEA-COMP:19090"/>
        <dbReference type="ChEBI" id="CHEBI:15378"/>
        <dbReference type="ChEBI" id="CHEBI:57856"/>
        <dbReference type="ChEBI" id="CHEBI:59789"/>
        <dbReference type="ChEBI" id="CHEBI:167623"/>
        <dbReference type="ChEBI" id="CHEBI:172880"/>
    </reaction>
    <physiologicalReaction direction="left-to-right" evidence="3">
        <dbReference type="Rhea" id="RHEA:78508"/>
    </physiologicalReaction>
</comment>
<comment type="catalytic activity">
    <reaction evidence="4">
        <text>a 5'-end (N(7)-methyl 5'-triphosphoguanosine)-ribonucleoside in snoRNA + S-adenosyl-L-methionine = a 5'-end (N(2),N(7)-dimethyl 5'-triphosphoguanosine)-ribonucleoside in snoRNA + S-adenosyl-L-homocysteine + H(+)</text>
        <dbReference type="Rhea" id="RHEA:78475"/>
        <dbReference type="Rhea" id="RHEA-COMP:19086"/>
        <dbReference type="Rhea" id="RHEA-COMP:19088"/>
        <dbReference type="ChEBI" id="CHEBI:15378"/>
        <dbReference type="ChEBI" id="CHEBI:57856"/>
        <dbReference type="ChEBI" id="CHEBI:59789"/>
        <dbReference type="ChEBI" id="CHEBI:156461"/>
        <dbReference type="ChEBI" id="CHEBI:172880"/>
    </reaction>
    <physiologicalReaction direction="left-to-right" evidence="4">
        <dbReference type="Rhea" id="RHEA:78476"/>
    </physiologicalReaction>
</comment>
<comment type="catalytic activity">
    <reaction evidence="6">
        <text>a 5'-end (N(7)-methyl 5'-triphosphoguanosine)-ribonucleoside in snRNA + S-adenosyl-L-methionine = a 5'-end (N(2),N(7)-dimethyl 5'-triphosphoguanosine)-ribonucleoside in snRNA + S-adenosyl-L-homocysteine + H(+)</text>
        <dbReference type="Rhea" id="RHEA:78471"/>
        <dbReference type="Rhea" id="RHEA-COMP:19085"/>
        <dbReference type="Rhea" id="RHEA-COMP:19087"/>
        <dbReference type="ChEBI" id="CHEBI:15378"/>
        <dbReference type="ChEBI" id="CHEBI:57856"/>
        <dbReference type="ChEBI" id="CHEBI:59789"/>
        <dbReference type="ChEBI" id="CHEBI:156461"/>
        <dbReference type="ChEBI" id="CHEBI:172880"/>
    </reaction>
    <physiologicalReaction direction="left-to-right" evidence="6">
        <dbReference type="Rhea" id="RHEA:78472"/>
    </physiologicalReaction>
</comment>
<name>M1VHR7_CYAM1</name>
<dbReference type="EMBL" id="AP006501">
    <property type="protein sequence ID" value="BAM82957.1"/>
    <property type="molecule type" value="Genomic_DNA"/>
</dbReference>
<dbReference type="PANTHER" id="PTHR14741">
    <property type="entry name" value="S-ADENOSYLMETHIONINE-DEPENDENT METHYLTRANSFERASE RELATED"/>
    <property type="match status" value="1"/>
</dbReference>
<dbReference type="InterPro" id="IPR029063">
    <property type="entry name" value="SAM-dependent_MTases_sf"/>
</dbReference>
<dbReference type="Gene3D" id="3.40.50.150">
    <property type="entry name" value="Vaccinia Virus protein VP39"/>
    <property type="match status" value="1"/>
</dbReference>
<proteinExistence type="inferred from homology"/>
<reference evidence="9 10" key="2">
    <citation type="journal article" date="2007" name="BMC Biol.">
        <title>A 100%-complete sequence reveals unusually simple genomic features in the hot-spring red alga Cyanidioschyzon merolae.</title>
        <authorList>
            <person name="Nozaki H."/>
            <person name="Takano H."/>
            <person name="Misumi O."/>
            <person name="Terasawa K."/>
            <person name="Matsuzaki M."/>
            <person name="Maruyama S."/>
            <person name="Nishida K."/>
            <person name="Yagisawa F."/>
            <person name="Yoshida Y."/>
            <person name="Fujiwara T."/>
            <person name="Takio S."/>
            <person name="Tamura K."/>
            <person name="Chung S.J."/>
            <person name="Nakamura S."/>
            <person name="Kuroiwa H."/>
            <person name="Tanaka K."/>
            <person name="Sato N."/>
            <person name="Kuroiwa T."/>
        </authorList>
    </citation>
    <scope>NUCLEOTIDE SEQUENCE [LARGE SCALE GENOMIC DNA]</scope>
    <source>
        <strain evidence="9 10">10D</strain>
    </source>
</reference>
<comment type="catalytic activity">
    <reaction evidence="5">
        <text>a 5'-end (N(2),N(7)-dimethyl 5'-triphosphoguanosine)-ribonucleoside in snRNA + S-adenosyl-L-methionine = a 5'-end (N(2),N(2),N(7)-trimethyl 5'-triphosphoguanosine)-ribonucleoside in snRNA + S-adenosyl-L-homocysteine + H(+)</text>
        <dbReference type="Rhea" id="RHEA:78479"/>
        <dbReference type="Rhea" id="RHEA-COMP:19087"/>
        <dbReference type="Rhea" id="RHEA-COMP:19089"/>
        <dbReference type="ChEBI" id="CHEBI:15378"/>
        <dbReference type="ChEBI" id="CHEBI:57856"/>
        <dbReference type="ChEBI" id="CHEBI:59789"/>
        <dbReference type="ChEBI" id="CHEBI:167623"/>
        <dbReference type="ChEBI" id="CHEBI:172880"/>
    </reaction>
    <physiologicalReaction direction="left-to-right" evidence="5">
        <dbReference type="Rhea" id="RHEA:78480"/>
    </physiologicalReaction>
</comment>
<keyword evidence="9" id="KW-0489">Methyltransferase</keyword>
<dbReference type="eggNOG" id="KOG2730">
    <property type="taxonomic scope" value="Eukaryota"/>
</dbReference>
<dbReference type="Pfam" id="PF09445">
    <property type="entry name" value="Methyltransf_15"/>
    <property type="match status" value="1"/>
</dbReference>
<evidence type="ECO:0000256" key="1">
    <source>
        <dbReference type="ARBA" id="ARBA00018517"/>
    </source>
</evidence>
<sequence length="283" mass="32047">MQARFPPALYSQVAFLGDVAEPLPSMSTGVAVSATVTASEQEQSTARDARVRRRGTERHVTRRVKRRTIDRYVARKHILWSRFDEGIQMTWNSFYEVTPEPIALHIATRFQTRIADSLLVADLFAGVGSNAIAMARLLTKDAPQRLPYVVAVDHNAVKCEMLQQNARIYGVAQRIDVVIGDAFAFVRRWRRMFDGGFASPPWGGPAYRRRPVYNLDAMRPYCASEIFRLGWQVSPNFAVLLPRNSDVSQLAEIARRRPLEVEENWLEGRLITLTVYSGALVQP</sequence>
<evidence type="ECO:0000256" key="8">
    <source>
        <dbReference type="SAM" id="MobiDB-lite"/>
    </source>
</evidence>
<keyword evidence="9" id="KW-0808">Transferase</keyword>
<dbReference type="CDD" id="cd02440">
    <property type="entry name" value="AdoMet_MTases"/>
    <property type="match status" value="1"/>
</dbReference>
<dbReference type="RefSeq" id="XP_005538993.1">
    <property type="nucleotide sequence ID" value="XM_005538936.1"/>
</dbReference>
<dbReference type="AlphaFoldDB" id="M1VHR7"/>
<dbReference type="OMA" id="KALCIYY"/>
<evidence type="ECO:0000256" key="7">
    <source>
        <dbReference type="ARBA" id="ARBA00049790"/>
    </source>
</evidence>
<dbReference type="STRING" id="280699.M1VHR7"/>
<organism evidence="9 10">
    <name type="scientific">Cyanidioschyzon merolae (strain NIES-3377 / 10D)</name>
    <name type="common">Unicellular red alga</name>
    <dbReference type="NCBI Taxonomy" id="280699"/>
    <lineage>
        <taxon>Eukaryota</taxon>
        <taxon>Rhodophyta</taxon>
        <taxon>Bangiophyceae</taxon>
        <taxon>Cyanidiales</taxon>
        <taxon>Cyanidiaceae</taxon>
        <taxon>Cyanidioschyzon</taxon>
    </lineage>
</organism>
<evidence type="ECO:0000256" key="6">
    <source>
        <dbReference type="ARBA" id="ARBA00049075"/>
    </source>
</evidence>